<gene>
    <name evidence="1" type="ORF">F2Q70_00041662</name>
</gene>
<proteinExistence type="predicted"/>
<accession>A0A8S9K6F7</accession>
<sequence length="63" mass="6897">MIHPRTSQTAEVIAGYTVSRRPPCTKNYVTGQEGKIDEGTTTSSLSLSTFLREKGETLPFPPL</sequence>
<dbReference type="EMBL" id="QGKY02000190">
    <property type="protein sequence ID" value="KAF2589173.1"/>
    <property type="molecule type" value="Genomic_DNA"/>
</dbReference>
<comment type="caution">
    <text evidence="1">The sequence shown here is derived from an EMBL/GenBank/DDBJ whole genome shotgun (WGS) entry which is preliminary data.</text>
</comment>
<dbReference type="AlphaFoldDB" id="A0A8S9K6F7"/>
<organism evidence="1">
    <name type="scientific">Brassica cretica</name>
    <name type="common">Mustard</name>
    <dbReference type="NCBI Taxonomy" id="69181"/>
    <lineage>
        <taxon>Eukaryota</taxon>
        <taxon>Viridiplantae</taxon>
        <taxon>Streptophyta</taxon>
        <taxon>Embryophyta</taxon>
        <taxon>Tracheophyta</taxon>
        <taxon>Spermatophyta</taxon>
        <taxon>Magnoliopsida</taxon>
        <taxon>eudicotyledons</taxon>
        <taxon>Gunneridae</taxon>
        <taxon>Pentapetalae</taxon>
        <taxon>rosids</taxon>
        <taxon>malvids</taxon>
        <taxon>Brassicales</taxon>
        <taxon>Brassicaceae</taxon>
        <taxon>Brassiceae</taxon>
        <taxon>Brassica</taxon>
    </lineage>
</organism>
<name>A0A8S9K6F7_BRACR</name>
<evidence type="ECO:0000313" key="1">
    <source>
        <dbReference type="EMBL" id="KAF2589173.1"/>
    </source>
</evidence>
<reference evidence="1" key="1">
    <citation type="submission" date="2019-12" db="EMBL/GenBank/DDBJ databases">
        <title>Genome sequencing and annotation of Brassica cretica.</title>
        <authorList>
            <person name="Studholme D.J."/>
            <person name="Sarris P.F."/>
        </authorList>
    </citation>
    <scope>NUCLEOTIDE SEQUENCE</scope>
    <source>
        <strain evidence="1">PFS-102/07</strain>
        <tissue evidence="1">Leaf</tissue>
    </source>
</reference>
<protein>
    <submittedName>
        <fullName evidence="1">Uncharacterized protein</fullName>
    </submittedName>
</protein>